<keyword evidence="1" id="KW-1133">Transmembrane helix</keyword>
<feature type="transmembrane region" description="Helical" evidence="1">
    <location>
        <begin position="207"/>
        <end position="228"/>
    </location>
</feature>
<keyword evidence="1" id="KW-0472">Membrane</keyword>
<evidence type="ECO:0008006" key="4">
    <source>
        <dbReference type="Google" id="ProtNLM"/>
    </source>
</evidence>
<evidence type="ECO:0000256" key="1">
    <source>
        <dbReference type="SAM" id="Phobius"/>
    </source>
</evidence>
<dbReference type="AlphaFoldDB" id="B3ECR7"/>
<protein>
    <recommendedName>
        <fullName evidence="4">DUF4239 domain-containing protein</fullName>
    </recommendedName>
</protein>
<dbReference type="RefSeq" id="WP_012466219.1">
    <property type="nucleotide sequence ID" value="NC_010803.1"/>
</dbReference>
<organism evidence="2 3">
    <name type="scientific">Chlorobium limicola (strain DSM 245 / NBRC 103803 / 6330)</name>
    <dbReference type="NCBI Taxonomy" id="290315"/>
    <lineage>
        <taxon>Bacteria</taxon>
        <taxon>Pseudomonadati</taxon>
        <taxon>Chlorobiota</taxon>
        <taxon>Chlorobiia</taxon>
        <taxon>Chlorobiales</taxon>
        <taxon>Chlorobiaceae</taxon>
        <taxon>Chlorobium/Pelodictyon group</taxon>
        <taxon>Chlorobium</taxon>
    </lineage>
</organism>
<dbReference type="EMBL" id="CP001097">
    <property type="protein sequence ID" value="ACD90342.1"/>
    <property type="molecule type" value="Genomic_DNA"/>
</dbReference>
<proteinExistence type="predicted"/>
<dbReference type="Pfam" id="PF14023">
    <property type="entry name" value="Bestrophin-like"/>
    <property type="match status" value="1"/>
</dbReference>
<feature type="transmembrane region" description="Helical" evidence="1">
    <location>
        <begin position="7"/>
        <end position="25"/>
    </location>
</feature>
<feature type="transmembrane region" description="Helical" evidence="1">
    <location>
        <begin position="40"/>
        <end position="64"/>
    </location>
</feature>
<accession>B3ECR7</accession>
<feature type="transmembrane region" description="Helical" evidence="1">
    <location>
        <begin position="180"/>
        <end position="201"/>
    </location>
</feature>
<dbReference type="Proteomes" id="UP000008841">
    <property type="component" value="Chromosome"/>
</dbReference>
<dbReference type="OrthoDB" id="797232at2"/>
<dbReference type="eggNOG" id="ENOG503211M">
    <property type="taxonomic scope" value="Bacteria"/>
</dbReference>
<name>B3ECR7_CHLL2</name>
<gene>
    <name evidence="2" type="ordered locus">Clim_1275</name>
</gene>
<dbReference type="HOGENOM" id="CLU_090342_3_0_10"/>
<sequence length="266" mass="29966" precursor="true">MEHIVMVSVITLLVMAASVLVMLLVRKNIGYTELAKHNDVAGFIFAVIGVVYAVLLAFVVIVAWQMFRETEEKVHTEVRCMASVFRDIRLIDDPNRMEIQKEIINYTNIVIHEEWPLLGQGKSNRKALDSMHRIFNLVAAVTPDDAYEEIWYGEIVMKMNLFSDARNERILAAKDAIPGLLWNVLLLGALICIGISCLFGTSHTWAHIVMVASLSAIITLVLMTIIAFNQPYKGSISVKPDAFIEQLSHFENYMQTKNARPAGMSR</sequence>
<evidence type="ECO:0000313" key="3">
    <source>
        <dbReference type="Proteomes" id="UP000008841"/>
    </source>
</evidence>
<evidence type="ECO:0000313" key="2">
    <source>
        <dbReference type="EMBL" id="ACD90342.1"/>
    </source>
</evidence>
<dbReference type="KEGG" id="cli:Clim_1275"/>
<keyword evidence="1" id="KW-0812">Transmembrane</keyword>
<reference evidence="2 3" key="1">
    <citation type="submission" date="2008-05" db="EMBL/GenBank/DDBJ databases">
        <title>Complete sequence of Chlorobium limicola DSM 245.</title>
        <authorList>
            <consortium name="US DOE Joint Genome Institute"/>
            <person name="Lucas S."/>
            <person name="Copeland A."/>
            <person name="Lapidus A."/>
            <person name="Glavina del Rio T."/>
            <person name="Dalin E."/>
            <person name="Tice H."/>
            <person name="Bruce D."/>
            <person name="Goodwin L."/>
            <person name="Pitluck S."/>
            <person name="Schmutz J."/>
            <person name="Larimer F."/>
            <person name="Land M."/>
            <person name="Hauser L."/>
            <person name="Kyrpides N."/>
            <person name="Ovchinnikova G."/>
            <person name="Zhao F."/>
            <person name="Li T."/>
            <person name="Liu Z."/>
            <person name="Overmann J."/>
            <person name="Bryant D.A."/>
            <person name="Richardson P."/>
        </authorList>
    </citation>
    <scope>NUCLEOTIDE SEQUENCE [LARGE SCALE GENOMIC DNA]</scope>
    <source>
        <strain evidence="3">DSM 245 / NBRC 103803 / 6330</strain>
    </source>
</reference>
<dbReference type="InterPro" id="IPR025333">
    <property type="entry name" value="DUF4239"/>
</dbReference>